<dbReference type="Proteomes" id="UP000015104">
    <property type="component" value="Unassembled WGS sequence"/>
</dbReference>
<feature type="region of interest" description="Disordered" evidence="1">
    <location>
        <begin position="50"/>
        <end position="87"/>
    </location>
</feature>
<dbReference type="EnsemblMetazoa" id="tetur07g04690.1">
    <property type="protein sequence ID" value="tetur07g04690.1"/>
    <property type="gene ID" value="tetur07g04690"/>
</dbReference>
<protein>
    <submittedName>
        <fullName evidence="2">Uncharacterized protein</fullName>
    </submittedName>
</protein>
<dbReference type="HOGENOM" id="CLU_2486224_0_0_1"/>
<feature type="compositionally biased region" description="Basic and acidic residues" evidence="1">
    <location>
        <begin position="74"/>
        <end position="87"/>
    </location>
</feature>
<evidence type="ECO:0000313" key="3">
    <source>
        <dbReference type="Proteomes" id="UP000015104"/>
    </source>
</evidence>
<dbReference type="AlphaFoldDB" id="T1K9F0"/>
<proteinExistence type="predicted"/>
<evidence type="ECO:0000313" key="2">
    <source>
        <dbReference type="EnsemblMetazoa" id="tetur07g04690.1"/>
    </source>
</evidence>
<name>T1K9F0_TETUR</name>
<reference evidence="2" key="2">
    <citation type="submission" date="2015-06" db="UniProtKB">
        <authorList>
            <consortium name="EnsemblMetazoa"/>
        </authorList>
    </citation>
    <scope>IDENTIFICATION</scope>
</reference>
<keyword evidence="3" id="KW-1185">Reference proteome</keyword>
<organism evidence="2 3">
    <name type="scientific">Tetranychus urticae</name>
    <name type="common">Two-spotted spider mite</name>
    <dbReference type="NCBI Taxonomy" id="32264"/>
    <lineage>
        <taxon>Eukaryota</taxon>
        <taxon>Metazoa</taxon>
        <taxon>Ecdysozoa</taxon>
        <taxon>Arthropoda</taxon>
        <taxon>Chelicerata</taxon>
        <taxon>Arachnida</taxon>
        <taxon>Acari</taxon>
        <taxon>Acariformes</taxon>
        <taxon>Trombidiformes</taxon>
        <taxon>Prostigmata</taxon>
        <taxon>Eleutherengona</taxon>
        <taxon>Raphignathae</taxon>
        <taxon>Tetranychoidea</taxon>
        <taxon>Tetranychidae</taxon>
        <taxon>Tetranychus</taxon>
    </lineage>
</organism>
<dbReference type="EMBL" id="CAEY01001890">
    <property type="status" value="NOT_ANNOTATED_CDS"/>
    <property type="molecule type" value="Genomic_DNA"/>
</dbReference>
<reference evidence="3" key="1">
    <citation type="submission" date="2011-08" db="EMBL/GenBank/DDBJ databases">
        <authorList>
            <person name="Rombauts S."/>
        </authorList>
    </citation>
    <scope>NUCLEOTIDE SEQUENCE</scope>
    <source>
        <strain evidence="3">London</strain>
    </source>
</reference>
<sequence length="87" mass="9518">MDYNLTSLRACDYDVPVTLIGVWSVVTITSLRNGVSNWFKCLKEGVVGGRNVGGPVIDPYSGQPKTSDADPTEEAEKQFLPDKDQNL</sequence>
<evidence type="ECO:0000256" key="1">
    <source>
        <dbReference type="SAM" id="MobiDB-lite"/>
    </source>
</evidence>
<accession>T1K9F0</accession>